<dbReference type="InterPro" id="IPR005149">
    <property type="entry name" value="Tscrpt_reg_PadR_N"/>
</dbReference>
<dbReference type="InterPro" id="IPR036390">
    <property type="entry name" value="WH_DNA-bd_sf"/>
</dbReference>
<dbReference type="InterPro" id="IPR018309">
    <property type="entry name" value="Tscrpt_reg_PadR_C"/>
</dbReference>
<dbReference type="SUPFAM" id="SSF46785">
    <property type="entry name" value="Winged helix' DNA-binding domain"/>
    <property type="match status" value="1"/>
</dbReference>
<evidence type="ECO:0000313" key="3">
    <source>
        <dbReference type="EMBL" id="MEX8191508.1"/>
    </source>
</evidence>
<dbReference type="PANTHER" id="PTHR43252:SF4">
    <property type="entry name" value="TRANSCRIPTIONAL REGULATORY PROTEIN"/>
    <property type="match status" value="1"/>
</dbReference>
<accession>A0ABV3ZPJ0</accession>
<sequence length="188" mass="21724">MSLPHALLTALLERPCSGSELAKRFDRSIGHFWHATHQQIYRELARLEEAHWIEALPGEEAARGRKRTYCVLPAGRQELKRWVAQESDPQWLRDELMVRLRAEAIVGPTELRRDIERRLRLHAQKLAHYQELERRDFPGPDRDRATALQHFVLSAGIRHESYWMEVLQQALELLAEPAGASAEAGLRA</sequence>
<protein>
    <submittedName>
        <fullName evidence="3">PadR family transcriptional regulator</fullName>
    </submittedName>
</protein>
<dbReference type="Proteomes" id="UP001561046">
    <property type="component" value="Unassembled WGS sequence"/>
</dbReference>
<dbReference type="EMBL" id="JBFYGN010000002">
    <property type="protein sequence ID" value="MEX8191508.1"/>
    <property type="molecule type" value="Genomic_DNA"/>
</dbReference>
<name>A0ABV3ZPJ0_9BURK</name>
<dbReference type="Gene3D" id="1.10.10.10">
    <property type="entry name" value="Winged helix-like DNA-binding domain superfamily/Winged helix DNA-binding domain"/>
    <property type="match status" value="1"/>
</dbReference>
<dbReference type="RefSeq" id="WP_369336735.1">
    <property type="nucleotide sequence ID" value="NZ_JBFYGN010000002.1"/>
</dbReference>
<organism evidence="3 4">
    <name type="scientific">Comamonas guangdongensis</name>
    <dbReference type="NCBI Taxonomy" id="510515"/>
    <lineage>
        <taxon>Bacteria</taxon>
        <taxon>Pseudomonadati</taxon>
        <taxon>Pseudomonadota</taxon>
        <taxon>Betaproteobacteria</taxon>
        <taxon>Burkholderiales</taxon>
        <taxon>Comamonadaceae</taxon>
        <taxon>Comamonas</taxon>
    </lineage>
</organism>
<evidence type="ECO:0000259" key="2">
    <source>
        <dbReference type="Pfam" id="PF10400"/>
    </source>
</evidence>
<gene>
    <name evidence="3" type="ORF">AB6724_01495</name>
</gene>
<dbReference type="InterPro" id="IPR036388">
    <property type="entry name" value="WH-like_DNA-bd_sf"/>
</dbReference>
<evidence type="ECO:0000259" key="1">
    <source>
        <dbReference type="Pfam" id="PF03551"/>
    </source>
</evidence>
<keyword evidence="4" id="KW-1185">Reference proteome</keyword>
<dbReference type="Pfam" id="PF03551">
    <property type="entry name" value="PadR"/>
    <property type="match status" value="1"/>
</dbReference>
<dbReference type="Pfam" id="PF10400">
    <property type="entry name" value="Vir_act_alpha_C"/>
    <property type="match status" value="1"/>
</dbReference>
<dbReference type="Gene3D" id="6.10.140.190">
    <property type="match status" value="1"/>
</dbReference>
<feature type="domain" description="Transcription regulator PadR C-terminal" evidence="2">
    <location>
        <begin position="92"/>
        <end position="174"/>
    </location>
</feature>
<proteinExistence type="predicted"/>
<evidence type="ECO:0000313" key="4">
    <source>
        <dbReference type="Proteomes" id="UP001561046"/>
    </source>
</evidence>
<feature type="domain" description="Transcription regulator PadR N-terminal" evidence="1">
    <location>
        <begin position="7"/>
        <end position="80"/>
    </location>
</feature>
<dbReference type="PANTHER" id="PTHR43252">
    <property type="entry name" value="TRANSCRIPTIONAL REGULATOR YQJI"/>
    <property type="match status" value="1"/>
</dbReference>
<reference evidence="3 4" key="1">
    <citation type="journal article" date="2013" name="Int. J. Syst. Evol. Microbiol.">
        <title>Comamonas guangdongensis sp. nov., isolated from subterranean forest sediment, and emended description of the genus Comamonas.</title>
        <authorList>
            <person name="Zhang J."/>
            <person name="Wang Y."/>
            <person name="Zhou S."/>
            <person name="Wu C."/>
            <person name="He J."/>
            <person name="Li F."/>
        </authorList>
    </citation>
    <scope>NUCLEOTIDE SEQUENCE [LARGE SCALE GENOMIC DNA]</scope>
    <source>
        <strain evidence="3 4">CCTCC AB2011133</strain>
    </source>
</reference>
<comment type="caution">
    <text evidence="3">The sequence shown here is derived from an EMBL/GenBank/DDBJ whole genome shotgun (WGS) entry which is preliminary data.</text>
</comment>